<reference evidence="1" key="1">
    <citation type="submission" date="2018-05" db="EMBL/GenBank/DDBJ databases">
        <authorList>
            <person name="Lanie J.A."/>
            <person name="Ng W.-L."/>
            <person name="Kazmierczak K.M."/>
            <person name="Andrzejewski T.M."/>
            <person name="Davidsen T.M."/>
            <person name="Wayne K.J."/>
            <person name="Tettelin H."/>
            <person name="Glass J.I."/>
            <person name="Rusch D."/>
            <person name="Podicherti R."/>
            <person name="Tsui H.-C.T."/>
            <person name="Winkler M.E."/>
        </authorList>
    </citation>
    <scope>NUCLEOTIDE SEQUENCE</scope>
</reference>
<organism evidence="1">
    <name type="scientific">marine metagenome</name>
    <dbReference type="NCBI Taxonomy" id="408172"/>
    <lineage>
        <taxon>unclassified sequences</taxon>
        <taxon>metagenomes</taxon>
        <taxon>ecological metagenomes</taxon>
    </lineage>
</organism>
<dbReference type="EMBL" id="UINC01012266">
    <property type="protein sequence ID" value="SVA53658.1"/>
    <property type="molecule type" value="Genomic_DNA"/>
</dbReference>
<evidence type="ECO:0000313" key="1">
    <source>
        <dbReference type="EMBL" id="SVA53658.1"/>
    </source>
</evidence>
<sequence length="51" mass="5676">MTLPFFGLLRKKPDPIGPGIFKLFGNSHLHNSVFKNKQIGNQAGKQLRLNG</sequence>
<protein>
    <submittedName>
        <fullName evidence="1">Uncharacterized protein</fullName>
    </submittedName>
</protein>
<dbReference type="AlphaFoldDB" id="A0A381WN96"/>
<gene>
    <name evidence="1" type="ORF">METZ01_LOCUS106512</name>
</gene>
<proteinExistence type="predicted"/>
<name>A0A381WN96_9ZZZZ</name>
<accession>A0A381WN96</accession>